<evidence type="ECO:0000256" key="2">
    <source>
        <dbReference type="ARBA" id="ARBA00022840"/>
    </source>
</evidence>
<dbReference type="InterPro" id="IPR000792">
    <property type="entry name" value="Tscrpt_reg_LuxR_C"/>
</dbReference>
<dbReference type="GO" id="GO:0003677">
    <property type="term" value="F:DNA binding"/>
    <property type="evidence" value="ECO:0007669"/>
    <property type="project" value="InterPro"/>
</dbReference>
<name>A0A4R5B3A6_9ACTN</name>
<comment type="caution">
    <text evidence="4">The sequence shown here is derived from an EMBL/GenBank/DDBJ whole genome shotgun (WGS) entry which is preliminary data.</text>
</comment>
<dbReference type="Proteomes" id="UP000294513">
    <property type="component" value="Unassembled WGS sequence"/>
</dbReference>
<dbReference type="GO" id="GO:0005524">
    <property type="term" value="F:ATP binding"/>
    <property type="evidence" value="ECO:0007669"/>
    <property type="project" value="UniProtKB-KW"/>
</dbReference>
<dbReference type="SUPFAM" id="SSF46894">
    <property type="entry name" value="C-terminal effector domain of the bipartite response regulators"/>
    <property type="match status" value="1"/>
</dbReference>
<dbReference type="PANTHER" id="PTHR16305:SF28">
    <property type="entry name" value="GUANYLATE CYCLASE DOMAIN-CONTAINING PROTEIN"/>
    <property type="match status" value="1"/>
</dbReference>
<evidence type="ECO:0000259" key="3">
    <source>
        <dbReference type="PROSITE" id="PS50043"/>
    </source>
</evidence>
<proteinExistence type="predicted"/>
<feature type="domain" description="HTH luxR-type" evidence="3">
    <location>
        <begin position="839"/>
        <end position="904"/>
    </location>
</feature>
<evidence type="ECO:0000313" key="4">
    <source>
        <dbReference type="EMBL" id="TDD79000.1"/>
    </source>
</evidence>
<organism evidence="4 5">
    <name type="scientific">Actinomadura rubrisoli</name>
    <dbReference type="NCBI Taxonomy" id="2530368"/>
    <lineage>
        <taxon>Bacteria</taxon>
        <taxon>Bacillati</taxon>
        <taxon>Actinomycetota</taxon>
        <taxon>Actinomycetes</taxon>
        <taxon>Streptosporangiales</taxon>
        <taxon>Thermomonosporaceae</taxon>
        <taxon>Actinomadura</taxon>
    </lineage>
</organism>
<dbReference type="Gene3D" id="1.10.10.10">
    <property type="entry name" value="Winged helix-like DNA-binding domain superfamily/Winged helix DNA-binding domain"/>
    <property type="match status" value="1"/>
</dbReference>
<dbReference type="Gene3D" id="3.40.50.300">
    <property type="entry name" value="P-loop containing nucleotide triphosphate hydrolases"/>
    <property type="match status" value="1"/>
</dbReference>
<reference evidence="4 5" key="1">
    <citation type="submission" date="2019-03" db="EMBL/GenBank/DDBJ databases">
        <title>Draft genome sequences of novel Actinobacteria.</title>
        <authorList>
            <person name="Sahin N."/>
            <person name="Ay H."/>
            <person name="Saygin H."/>
        </authorList>
    </citation>
    <scope>NUCLEOTIDE SEQUENCE [LARGE SCALE GENOMIC DNA]</scope>
    <source>
        <strain evidence="4 5">H3C3</strain>
    </source>
</reference>
<dbReference type="PROSITE" id="PS00622">
    <property type="entry name" value="HTH_LUXR_1"/>
    <property type="match status" value="1"/>
</dbReference>
<dbReference type="PROSITE" id="PS50043">
    <property type="entry name" value="HTH_LUXR_2"/>
    <property type="match status" value="1"/>
</dbReference>
<evidence type="ECO:0000256" key="1">
    <source>
        <dbReference type="ARBA" id="ARBA00022741"/>
    </source>
</evidence>
<dbReference type="Pfam" id="PF00196">
    <property type="entry name" value="GerE"/>
    <property type="match status" value="1"/>
</dbReference>
<dbReference type="GO" id="GO:0004016">
    <property type="term" value="F:adenylate cyclase activity"/>
    <property type="evidence" value="ECO:0007669"/>
    <property type="project" value="TreeGrafter"/>
</dbReference>
<dbReference type="InterPro" id="IPR027417">
    <property type="entry name" value="P-loop_NTPase"/>
</dbReference>
<keyword evidence="1" id="KW-0547">Nucleotide-binding</keyword>
<dbReference type="AlphaFoldDB" id="A0A4R5B3A6"/>
<sequence>MWSGGAMVGREVELARVDELVGAVPQGKGGVLLVLGEAGIGKTRLLGAAIERARERGVSVLTGSAVAGGGAYRPLSEALAGLLRDARLTGDELRPYRAALGRLLPEWAGETTPSSVDPVVVLGEGLVRLLRTLNGDSGCLLVLEDVHWADGDTLAVLEYLSRVLSTSPLLVAASLREEECPPCVMNRLLPRPEVLSIRLGRLTREDVRALADRCAPSLPERLRELAVAKSDGLPFLVKELVAEGLEGEVPPTFAVLVEQRLAALGPDRRRVLEAAAVLGEPDWTLLGEAAGVPEEGVLGALRAAQPRLVVPEGDALGWRHALTREAVLAGVPPADRAVLARRLGEALLGRDDTRAADLLAAAGERERAAGIYLRLARRDLDRGALRDARALLDRAGGGTAVVIERIRLLTLLGEAEAAVETGAGALGDAVGDDHARLCLRLADAAILLGRWDDAERYADRAGRPADPQVLVIGANAAFGAGDLRRAARLAMAAVEGAERDGDGSAHCQALVVLGQCALRHDFAAARVHYAAAARRAAEHGLLPLRVRALSGLAFIECDDDDPGSPALTEARELALELGQLAEVVAVDLFRAEQRVIVTGPRAVLPLARETADLAARLGLTGAQAVAELFVAYGLAHSGDHTAMETVLDAARSRPHVPLEITALAPAVRGLCRIMARDLAGADRLLTTAVTALRGQHQTVPVAEWGLWALLRTVLGEDGGTALATLRYSSAALRRVNRGALHYADAVAAGRAGRPEEAVRQFAAGDQALVHRGWWRRLCRLLALESAVADGWGDPVRELRADLTAFEDAADEALARTARDLLRRAGAPTRRSRGQTRVPPGLRAAGVTGREMDVLLLVAEGLTNRQIAERLFLSPRTIDTHVANLLAKTGASRRAELGTCLTADRTGH</sequence>
<dbReference type="CDD" id="cd06170">
    <property type="entry name" value="LuxR_C_like"/>
    <property type="match status" value="1"/>
</dbReference>
<dbReference type="PRINTS" id="PR00038">
    <property type="entry name" value="HTHLUXR"/>
</dbReference>
<dbReference type="SUPFAM" id="SSF48452">
    <property type="entry name" value="TPR-like"/>
    <property type="match status" value="1"/>
</dbReference>
<dbReference type="OrthoDB" id="134712at2"/>
<dbReference type="InterPro" id="IPR036388">
    <property type="entry name" value="WH-like_DNA-bd_sf"/>
</dbReference>
<dbReference type="InterPro" id="IPR041664">
    <property type="entry name" value="AAA_16"/>
</dbReference>
<dbReference type="PANTHER" id="PTHR16305">
    <property type="entry name" value="TESTICULAR SOLUBLE ADENYLYL CYCLASE"/>
    <property type="match status" value="1"/>
</dbReference>
<dbReference type="InterPro" id="IPR016032">
    <property type="entry name" value="Sig_transdc_resp-reg_C-effctor"/>
</dbReference>
<protein>
    <submittedName>
        <fullName evidence="4">LuxR family transcriptional regulator</fullName>
    </submittedName>
</protein>
<keyword evidence="5" id="KW-1185">Reference proteome</keyword>
<dbReference type="SMART" id="SM00421">
    <property type="entry name" value="HTH_LUXR"/>
    <property type="match status" value="1"/>
</dbReference>
<keyword evidence="2" id="KW-0067">ATP-binding</keyword>
<dbReference type="InterPro" id="IPR011990">
    <property type="entry name" value="TPR-like_helical_dom_sf"/>
</dbReference>
<dbReference type="EMBL" id="SMKU01000187">
    <property type="protein sequence ID" value="TDD79000.1"/>
    <property type="molecule type" value="Genomic_DNA"/>
</dbReference>
<accession>A0A4R5B3A6</accession>
<dbReference type="Pfam" id="PF13191">
    <property type="entry name" value="AAA_16"/>
    <property type="match status" value="1"/>
</dbReference>
<evidence type="ECO:0000313" key="5">
    <source>
        <dbReference type="Proteomes" id="UP000294513"/>
    </source>
</evidence>
<dbReference type="GO" id="GO:0006355">
    <property type="term" value="P:regulation of DNA-templated transcription"/>
    <property type="evidence" value="ECO:0007669"/>
    <property type="project" value="InterPro"/>
</dbReference>
<dbReference type="GO" id="GO:0005737">
    <property type="term" value="C:cytoplasm"/>
    <property type="evidence" value="ECO:0007669"/>
    <property type="project" value="TreeGrafter"/>
</dbReference>
<dbReference type="SUPFAM" id="SSF52540">
    <property type="entry name" value="P-loop containing nucleoside triphosphate hydrolases"/>
    <property type="match status" value="1"/>
</dbReference>
<dbReference type="RefSeq" id="WP_131898743.1">
    <property type="nucleotide sequence ID" value="NZ_SMKU01000187.1"/>
</dbReference>
<gene>
    <name evidence="4" type="ORF">E1298_28860</name>
</gene>